<dbReference type="InterPro" id="IPR012442">
    <property type="entry name" value="DUF1645_plant"/>
</dbReference>
<dbReference type="PANTHER" id="PTHR33095">
    <property type="entry name" value="OS07G0619500 PROTEIN"/>
    <property type="match status" value="1"/>
</dbReference>
<sequence length="438" mass="49201">MKLLTSSFGAPHLGKLLLAYDGNKSAFVAGPLPFESKEFVVKITERNGRECEFKVNIKFAVKKDLHHLRQFLSGRQHYSPQETIQTLDVILRESASNGSLFIPQFGKGSLGDGIEYWKGFYQSLRPTQMGLSLNIVIEYYDLNIKGHWDGGESFDSLNSISPSFTGNSSNNNLADIAARVVEEFRNENGFEDDDDQDIYNFVTNDVNQNFEENDEEEDKEFEFAVVCRSNPNYSSHVSADEMFSNGEIVPKYPLFDRSLLLNNDDNDDVVSDKLKPDNNNNNNNNMISVSVRQPLGKLFREERETTPLSSEGGDDNLAGVIPGTYCIWKPKVESPEKCKKSNSTGNSSKRWRFRNLLQRSNSDGNMTASKHAPVNDFGHFPATKKKGDKTAKVAGADDDGEVRTVTAESNCEKKGGNRLRSYLRYKREQIGVSANVHR</sequence>
<evidence type="ECO:0000259" key="2">
    <source>
        <dbReference type="SMART" id="SM01163"/>
    </source>
</evidence>
<dbReference type="SUPFAM" id="SSF101690">
    <property type="entry name" value="PAZ domain"/>
    <property type="match status" value="1"/>
</dbReference>
<dbReference type="Pfam" id="PF07816">
    <property type="entry name" value="DUF1645"/>
    <property type="match status" value="1"/>
</dbReference>
<protein>
    <recommendedName>
        <fullName evidence="2">Argonaute linker 1 domain-containing protein</fullName>
    </recommendedName>
</protein>
<dbReference type="Pfam" id="PF16486">
    <property type="entry name" value="ArgoN"/>
    <property type="match status" value="1"/>
</dbReference>
<evidence type="ECO:0000256" key="1">
    <source>
        <dbReference type="SAM" id="MobiDB-lite"/>
    </source>
</evidence>
<reference evidence="3" key="1">
    <citation type="submission" date="2022-06" db="EMBL/GenBank/DDBJ databases">
        <title>Uncovering the hologenomic basis of an extraordinary plant invasion.</title>
        <authorList>
            <person name="Bieker V.C."/>
            <person name="Martin M.D."/>
            <person name="Gilbert T."/>
            <person name="Hodgins K."/>
            <person name="Battlay P."/>
            <person name="Petersen B."/>
            <person name="Wilson J."/>
        </authorList>
    </citation>
    <scope>NUCLEOTIDE SEQUENCE</scope>
    <source>
        <strain evidence="3">AA19_3_7</strain>
        <tissue evidence="3">Leaf</tissue>
    </source>
</reference>
<dbReference type="Pfam" id="PF08699">
    <property type="entry name" value="ArgoL1"/>
    <property type="match status" value="1"/>
</dbReference>
<evidence type="ECO:0000313" key="4">
    <source>
        <dbReference type="Proteomes" id="UP001206925"/>
    </source>
</evidence>
<name>A0AAD5C7W8_AMBAR</name>
<comment type="caution">
    <text evidence="3">The sequence shown here is derived from an EMBL/GenBank/DDBJ whole genome shotgun (WGS) entry which is preliminary data.</text>
</comment>
<dbReference type="InterPro" id="IPR032474">
    <property type="entry name" value="Argonaute_N"/>
</dbReference>
<dbReference type="PANTHER" id="PTHR33095:SF23">
    <property type="entry name" value="DUF1645 FAMILY PROTEIN"/>
    <property type="match status" value="1"/>
</dbReference>
<feature type="domain" description="Argonaute linker 1" evidence="2">
    <location>
        <begin position="94"/>
        <end position="138"/>
    </location>
</feature>
<dbReference type="InterPro" id="IPR014811">
    <property type="entry name" value="ArgoL1"/>
</dbReference>
<organism evidence="3 4">
    <name type="scientific">Ambrosia artemisiifolia</name>
    <name type="common">Common ragweed</name>
    <dbReference type="NCBI Taxonomy" id="4212"/>
    <lineage>
        <taxon>Eukaryota</taxon>
        <taxon>Viridiplantae</taxon>
        <taxon>Streptophyta</taxon>
        <taxon>Embryophyta</taxon>
        <taxon>Tracheophyta</taxon>
        <taxon>Spermatophyta</taxon>
        <taxon>Magnoliopsida</taxon>
        <taxon>eudicotyledons</taxon>
        <taxon>Gunneridae</taxon>
        <taxon>Pentapetalae</taxon>
        <taxon>asterids</taxon>
        <taxon>campanulids</taxon>
        <taxon>Asterales</taxon>
        <taxon>Asteraceae</taxon>
        <taxon>Asteroideae</taxon>
        <taxon>Heliantheae alliance</taxon>
        <taxon>Heliantheae</taxon>
        <taxon>Ambrosia</taxon>
    </lineage>
</organism>
<dbReference type="SMART" id="SM01163">
    <property type="entry name" value="DUF1785"/>
    <property type="match status" value="1"/>
</dbReference>
<dbReference type="Proteomes" id="UP001206925">
    <property type="component" value="Unassembled WGS sequence"/>
</dbReference>
<accession>A0AAD5C7W8</accession>
<dbReference type="AlphaFoldDB" id="A0AAD5C7W8"/>
<evidence type="ECO:0000313" key="3">
    <source>
        <dbReference type="EMBL" id="KAI7736590.1"/>
    </source>
</evidence>
<feature type="region of interest" description="Disordered" evidence="1">
    <location>
        <begin position="364"/>
        <end position="397"/>
    </location>
</feature>
<gene>
    <name evidence="3" type="ORF">M8C21_028069</name>
</gene>
<dbReference type="InterPro" id="IPR036085">
    <property type="entry name" value="PAZ_dom_sf"/>
</dbReference>
<dbReference type="EMBL" id="JAMZMK010009236">
    <property type="protein sequence ID" value="KAI7736590.1"/>
    <property type="molecule type" value="Genomic_DNA"/>
</dbReference>
<proteinExistence type="predicted"/>
<keyword evidence="4" id="KW-1185">Reference proteome</keyword>